<dbReference type="EMBL" id="CP021425">
    <property type="protein sequence ID" value="ARU54931.1"/>
    <property type="molecule type" value="Genomic_DNA"/>
</dbReference>
<keyword evidence="6" id="KW-0862">Zinc</keyword>
<dbReference type="Gene3D" id="3.60.140.10">
    <property type="entry name" value="CNF1/YfiH-like putative cysteine hydrolases"/>
    <property type="match status" value="1"/>
</dbReference>
<name>A0A1Y0I3E7_9GAMM</name>
<dbReference type="AlphaFoldDB" id="A0A1Y0I3E7"/>
<evidence type="ECO:0000256" key="8">
    <source>
        <dbReference type="ARBA" id="ARBA00048968"/>
    </source>
</evidence>
<comment type="similarity">
    <text evidence="2 10">Belongs to the purine nucleoside phosphorylase YfiH/LACC1 family.</text>
</comment>
<reference evidence="11 12" key="1">
    <citation type="submission" date="2017-05" db="EMBL/GenBank/DDBJ databases">
        <title>Genomic insights into alkan degradation activity of Oleiphilus messinensis.</title>
        <authorList>
            <person name="Kozyavkin S.A."/>
            <person name="Slesarev A.I."/>
            <person name="Golyshin P.N."/>
            <person name="Korzhenkov A."/>
            <person name="Golyshina O.N."/>
            <person name="Toshchakov S.V."/>
        </authorList>
    </citation>
    <scope>NUCLEOTIDE SEQUENCE [LARGE SCALE GENOMIC DNA]</scope>
    <source>
        <strain evidence="11 12">ME102</strain>
    </source>
</reference>
<dbReference type="Pfam" id="PF02578">
    <property type="entry name" value="Cu-oxidase_4"/>
    <property type="match status" value="1"/>
</dbReference>
<dbReference type="InterPro" id="IPR038371">
    <property type="entry name" value="Cu_polyphenol_OxRdtase_sf"/>
</dbReference>
<keyword evidence="3" id="KW-0808">Transferase</keyword>
<evidence type="ECO:0000313" key="11">
    <source>
        <dbReference type="EMBL" id="ARU54931.1"/>
    </source>
</evidence>
<organism evidence="11 12">
    <name type="scientific">Oleiphilus messinensis</name>
    <dbReference type="NCBI Taxonomy" id="141451"/>
    <lineage>
        <taxon>Bacteria</taxon>
        <taxon>Pseudomonadati</taxon>
        <taxon>Pseudomonadota</taxon>
        <taxon>Gammaproteobacteria</taxon>
        <taxon>Oceanospirillales</taxon>
        <taxon>Oleiphilaceae</taxon>
        <taxon>Oleiphilus</taxon>
    </lineage>
</organism>
<evidence type="ECO:0000256" key="4">
    <source>
        <dbReference type="ARBA" id="ARBA00022723"/>
    </source>
</evidence>
<keyword evidence="4" id="KW-0479">Metal-binding</keyword>
<accession>A0A1Y0I3E7</accession>
<evidence type="ECO:0000256" key="2">
    <source>
        <dbReference type="ARBA" id="ARBA00007353"/>
    </source>
</evidence>
<dbReference type="GO" id="GO:0017061">
    <property type="term" value="F:S-methyl-5-thioadenosine phosphorylase activity"/>
    <property type="evidence" value="ECO:0007669"/>
    <property type="project" value="UniProtKB-EC"/>
</dbReference>
<evidence type="ECO:0000256" key="10">
    <source>
        <dbReference type="RuleBase" id="RU361274"/>
    </source>
</evidence>
<dbReference type="GO" id="GO:0005507">
    <property type="term" value="F:copper ion binding"/>
    <property type="evidence" value="ECO:0007669"/>
    <property type="project" value="TreeGrafter"/>
</dbReference>
<dbReference type="InterPro" id="IPR003730">
    <property type="entry name" value="Cu_polyphenol_OxRdtase"/>
</dbReference>
<keyword evidence="5" id="KW-0378">Hydrolase</keyword>
<comment type="catalytic activity">
    <reaction evidence="1">
        <text>inosine + phosphate = alpha-D-ribose 1-phosphate + hypoxanthine</text>
        <dbReference type="Rhea" id="RHEA:27646"/>
        <dbReference type="ChEBI" id="CHEBI:17368"/>
        <dbReference type="ChEBI" id="CHEBI:17596"/>
        <dbReference type="ChEBI" id="CHEBI:43474"/>
        <dbReference type="ChEBI" id="CHEBI:57720"/>
        <dbReference type="EC" id="2.4.2.1"/>
    </reaction>
    <physiologicalReaction direction="left-to-right" evidence="1">
        <dbReference type="Rhea" id="RHEA:27647"/>
    </physiologicalReaction>
</comment>
<dbReference type="SUPFAM" id="SSF64438">
    <property type="entry name" value="CNF1/YfiH-like putative cysteine hydrolases"/>
    <property type="match status" value="1"/>
</dbReference>
<evidence type="ECO:0000256" key="9">
    <source>
        <dbReference type="ARBA" id="ARBA00049893"/>
    </source>
</evidence>
<evidence type="ECO:0000313" key="12">
    <source>
        <dbReference type="Proteomes" id="UP000196027"/>
    </source>
</evidence>
<dbReference type="NCBIfam" id="TIGR00726">
    <property type="entry name" value="peptidoglycan editing factor PgeF"/>
    <property type="match status" value="1"/>
</dbReference>
<dbReference type="PANTHER" id="PTHR30616">
    <property type="entry name" value="UNCHARACTERIZED PROTEIN YFIH"/>
    <property type="match status" value="1"/>
</dbReference>
<dbReference type="InterPro" id="IPR011324">
    <property type="entry name" value="Cytotoxic_necrot_fac-like_cat"/>
</dbReference>
<sequence>MRDAGVKGDIESDESGFIVPDWPAPASVSALVTTRTGGVSLSPYESFNLGDHVGDDERAVAQNRIRLSVLSGLPSKQVRWLSQVHSDRVLEYRAIADADPERAAEEADGAVTSCLNLACVVMTADCLPVLLCNQQGTRVAAVHAGWRGLLAGILENAVRCFDTGDQLLAWLGPAIGPNCFEVGPAVFDPFTQQSAAARSAFTAIESSAKAQGERKWLADIYTLARIRLNQAGVSDVYGGDFCTVTEADRFFSYRRDGVTGRMASMIWLTE</sequence>
<dbReference type="CDD" id="cd16833">
    <property type="entry name" value="YfiH"/>
    <property type="match status" value="1"/>
</dbReference>
<keyword evidence="12" id="KW-1185">Reference proteome</keyword>
<evidence type="ECO:0000256" key="3">
    <source>
        <dbReference type="ARBA" id="ARBA00022679"/>
    </source>
</evidence>
<dbReference type="OrthoDB" id="4279at2"/>
<dbReference type="KEGG" id="ome:OLMES_0839"/>
<evidence type="ECO:0000256" key="1">
    <source>
        <dbReference type="ARBA" id="ARBA00000553"/>
    </source>
</evidence>
<comment type="catalytic activity">
    <reaction evidence="8">
        <text>adenosine + phosphate = alpha-D-ribose 1-phosphate + adenine</text>
        <dbReference type="Rhea" id="RHEA:27642"/>
        <dbReference type="ChEBI" id="CHEBI:16335"/>
        <dbReference type="ChEBI" id="CHEBI:16708"/>
        <dbReference type="ChEBI" id="CHEBI:43474"/>
        <dbReference type="ChEBI" id="CHEBI:57720"/>
        <dbReference type="EC" id="2.4.2.1"/>
    </reaction>
    <physiologicalReaction direction="left-to-right" evidence="8">
        <dbReference type="Rhea" id="RHEA:27643"/>
    </physiologicalReaction>
</comment>
<evidence type="ECO:0000256" key="5">
    <source>
        <dbReference type="ARBA" id="ARBA00022801"/>
    </source>
</evidence>
<dbReference type="GO" id="GO:0016787">
    <property type="term" value="F:hydrolase activity"/>
    <property type="evidence" value="ECO:0007669"/>
    <property type="project" value="UniProtKB-KW"/>
</dbReference>
<protein>
    <recommendedName>
        <fullName evidence="10">Purine nucleoside phosphorylase</fullName>
    </recommendedName>
</protein>
<dbReference type="Proteomes" id="UP000196027">
    <property type="component" value="Chromosome"/>
</dbReference>
<proteinExistence type="inferred from homology"/>
<comment type="catalytic activity">
    <reaction evidence="9">
        <text>S-methyl-5'-thioadenosine + phosphate = 5-(methylsulfanyl)-alpha-D-ribose 1-phosphate + adenine</text>
        <dbReference type="Rhea" id="RHEA:11852"/>
        <dbReference type="ChEBI" id="CHEBI:16708"/>
        <dbReference type="ChEBI" id="CHEBI:17509"/>
        <dbReference type="ChEBI" id="CHEBI:43474"/>
        <dbReference type="ChEBI" id="CHEBI:58533"/>
        <dbReference type="EC" id="2.4.2.28"/>
    </reaction>
    <physiologicalReaction direction="left-to-right" evidence="9">
        <dbReference type="Rhea" id="RHEA:11853"/>
    </physiologicalReaction>
</comment>
<evidence type="ECO:0000256" key="6">
    <source>
        <dbReference type="ARBA" id="ARBA00022833"/>
    </source>
</evidence>
<gene>
    <name evidence="11" type="ORF">OLMES_0839</name>
</gene>
<dbReference type="PANTHER" id="PTHR30616:SF2">
    <property type="entry name" value="PURINE NUCLEOSIDE PHOSPHORYLASE LACC1"/>
    <property type="match status" value="1"/>
</dbReference>
<evidence type="ECO:0000256" key="7">
    <source>
        <dbReference type="ARBA" id="ARBA00047989"/>
    </source>
</evidence>
<comment type="catalytic activity">
    <reaction evidence="7">
        <text>adenosine + H2O + H(+) = inosine + NH4(+)</text>
        <dbReference type="Rhea" id="RHEA:24408"/>
        <dbReference type="ChEBI" id="CHEBI:15377"/>
        <dbReference type="ChEBI" id="CHEBI:15378"/>
        <dbReference type="ChEBI" id="CHEBI:16335"/>
        <dbReference type="ChEBI" id="CHEBI:17596"/>
        <dbReference type="ChEBI" id="CHEBI:28938"/>
        <dbReference type="EC" id="3.5.4.4"/>
    </reaction>
    <physiologicalReaction direction="left-to-right" evidence="7">
        <dbReference type="Rhea" id="RHEA:24409"/>
    </physiologicalReaction>
</comment>